<keyword evidence="11" id="KW-1185">Reference proteome</keyword>
<evidence type="ECO:0000256" key="5">
    <source>
        <dbReference type="ARBA" id="ARBA00022741"/>
    </source>
</evidence>
<dbReference type="Pfam" id="PF01467">
    <property type="entry name" value="CTP_transf_like"/>
    <property type="match status" value="1"/>
</dbReference>
<keyword evidence="5" id="KW-0547">Nucleotide-binding</keyword>
<evidence type="ECO:0000313" key="10">
    <source>
        <dbReference type="EMBL" id="GMM38915.1"/>
    </source>
</evidence>
<evidence type="ECO:0000256" key="4">
    <source>
        <dbReference type="ARBA" id="ARBA00022695"/>
    </source>
</evidence>
<evidence type="ECO:0000256" key="1">
    <source>
        <dbReference type="ARBA" id="ARBA00004790"/>
    </source>
</evidence>
<evidence type="ECO:0000256" key="3">
    <source>
        <dbReference type="ARBA" id="ARBA00022679"/>
    </source>
</evidence>
<feature type="domain" description="Cytidyltransferase-like" evidence="9">
    <location>
        <begin position="50"/>
        <end position="271"/>
    </location>
</feature>
<dbReference type="GeneID" id="90076903"/>
<keyword evidence="4 10" id="KW-0548">Nucleotidyltransferase</keyword>
<dbReference type="AlphaFoldDB" id="A0AAV5QXS6"/>
<keyword evidence="7" id="KW-0520">NAD</keyword>
<dbReference type="EMBL" id="BTFZ01000020">
    <property type="protein sequence ID" value="GMM38915.1"/>
    <property type="molecule type" value="Genomic_DNA"/>
</dbReference>
<dbReference type="PANTHER" id="PTHR31285:SF0">
    <property type="entry name" value="NICOTINAMIDE MONONUCLEOTIDE ADENYLYLTRANSFERASE"/>
    <property type="match status" value="1"/>
</dbReference>
<keyword evidence="2" id="KW-0662">Pyridine nucleotide biosynthesis</keyword>
<dbReference type="GO" id="GO:0005634">
    <property type="term" value="C:nucleus"/>
    <property type="evidence" value="ECO:0007669"/>
    <property type="project" value="TreeGrafter"/>
</dbReference>
<dbReference type="RefSeq" id="XP_064855910.1">
    <property type="nucleotide sequence ID" value="XM_064999838.1"/>
</dbReference>
<dbReference type="InterPro" id="IPR004821">
    <property type="entry name" value="Cyt_trans-like"/>
</dbReference>
<keyword evidence="3" id="KW-0808">Transferase</keyword>
<comment type="caution">
    <text evidence="10">The sequence shown here is derived from an EMBL/GenBank/DDBJ whole genome shotgun (WGS) entry which is preliminary data.</text>
</comment>
<dbReference type="CDD" id="cd02165">
    <property type="entry name" value="NMNAT"/>
    <property type="match status" value="1"/>
</dbReference>
<evidence type="ECO:0000313" key="11">
    <source>
        <dbReference type="Proteomes" id="UP001360560"/>
    </source>
</evidence>
<sequence length="311" mass="35321">MPIIKNYQSIIDEFTKNSSKIKFISHLAAKSLAISNTSDDYNKHNVLFLDSSFNPPHKGHISIIENAINHYQKKVCSGSPNLNTIVLSLSVNNADKIHPKPESFDKRLQMIDLLSKDLYKINGENVSVLICLTKLAKFTDKYEELKKYLSLPDSGDDIVVKSLKKLQEADRLNLAFLLGFDTLIRIFDSKYYKPKTIDESLNEFIQGSELVCLARDNGNDDILSQEAYIESIKSGEIDGVPKHWASRIVILNPIKDENSKFLTTVSSSEIRNSLGRYYGNEGKNEDIDEFLSKRTIPSIKDCILKNKYYDN</sequence>
<dbReference type="GO" id="GO:0016887">
    <property type="term" value="F:ATP hydrolysis activity"/>
    <property type="evidence" value="ECO:0007669"/>
    <property type="project" value="TreeGrafter"/>
</dbReference>
<dbReference type="Gene3D" id="3.40.50.620">
    <property type="entry name" value="HUPs"/>
    <property type="match status" value="1"/>
</dbReference>
<comment type="pathway">
    <text evidence="1">Cofactor biosynthesis; NAD(+) biosynthesis.</text>
</comment>
<name>A0AAV5QXS6_9ASCO</name>
<dbReference type="GO" id="GO:0000309">
    <property type="term" value="F:nicotinamide-nucleotide adenylyltransferase activity"/>
    <property type="evidence" value="ECO:0007669"/>
    <property type="project" value="UniProtKB-EC"/>
</dbReference>
<proteinExistence type="predicted"/>
<comment type="catalytic activity">
    <reaction evidence="8">
        <text>beta-nicotinamide D-ribonucleotide + ATP + H(+) = diphosphate + NAD(+)</text>
        <dbReference type="Rhea" id="RHEA:21360"/>
        <dbReference type="ChEBI" id="CHEBI:14649"/>
        <dbReference type="ChEBI" id="CHEBI:15378"/>
        <dbReference type="ChEBI" id="CHEBI:30616"/>
        <dbReference type="ChEBI" id="CHEBI:33019"/>
        <dbReference type="ChEBI" id="CHEBI:57540"/>
        <dbReference type="EC" id="2.7.7.1"/>
    </reaction>
</comment>
<dbReference type="PANTHER" id="PTHR31285">
    <property type="entry name" value="NICOTINAMIDE MONONUCLEOTIDE ADENYLYLTRANSFERASE"/>
    <property type="match status" value="1"/>
</dbReference>
<evidence type="ECO:0000256" key="6">
    <source>
        <dbReference type="ARBA" id="ARBA00022840"/>
    </source>
</evidence>
<reference evidence="10 11" key="1">
    <citation type="journal article" date="2023" name="Elife">
        <title>Identification of key yeast species and microbe-microbe interactions impacting larval growth of Drosophila in the wild.</title>
        <authorList>
            <person name="Mure A."/>
            <person name="Sugiura Y."/>
            <person name="Maeda R."/>
            <person name="Honda K."/>
            <person name="Sakurai N."/>
            <person name="Takahashi Y."/>
            <person name="Watada M."/>
            <person name="Katoh T."/>
            <person name="Gotoh A."/>
            <person name="Gotoh Y."/>
            <person name="Taniguchi I."/>
            <person name="Nakamura K."/>
            <person name="Hayashi T."/>
            <person name="Katayama T."/>
            <person name="Uemura T."/>
            <person name="Hattori Y."/>
        </authorList>
    </citation>
    <scope>NUCLEOTIDE SEQUENCE [LARGE SCALE GENOMIC DNA]</scope>
    <source>
        <strain evidence="10 11">SC-9</strain>
    </source>
</reference>
<dbReference type="GO" id="GO:0009435">
    <property type="term" value="P:NAD+ biosynthetic process"/>
    <property type="evidence" value="ECO:0007669"/>
    <property type="project" value="InterPro"/>
</dbReference>
<gene>
    <name evidence="10" type="ORF">DASC09_062540</name>
</gene>
<dbReference type="InterPro" id="IPR014729">
    <property type="entry name" value="Rossmann-like_a/b/a_fold"/>
</dbReference>
<protein>
    <submittedName>
        <fullName evidence="10">Nicotinamide-nucleotide adenylyltransferase</fullName>
    </submittedName>
</protein>
<evidence type="ECO:0000259" key="9">
    <source>
        <dbReference type="Pfam" id="PF01467"/>
    </source>
</evidence>
<organism evidence="10 11">
    <name type="scientific">Saccharomycopsis crataegensis</name>
    <dbReference type="NCBI Taxonomy" id="43959"/>
    <lineage>
        <taxon>Eukaryota</taxon>
        <taxon>Fungi</taxon>
        <taxon>Dikarya</taxon>
        <taxon>Ascomycota</taxon>
        <taxon>Saccharomycotina</taxon>
        <taxon>Saccharomycetes</taxon>
        <taxon>Saccharomycopsidaceae</taxon>
        <taxon>Saccharomycopsis</taxon>
    </lineage>
</organism>
<accession>A0AAV5QXS6</accession>
<dbReference type="GO" id="GO:0005524">
    <property type="term" value="F:ATP binding"/>
    <property type="evidence" value="ECO:0007669"/>
    <property type="project" value="UniProtKB-KW"/>
</dbReference>
<dbReference type="InterPro" id="IPR005248">
    <property type="entry name" value="NadD/NMNAT"/>
</dbReference>
<evidence type="ECO:0000256" key="2">
    <source>
        <dbReference type="ARBA" id="ARBA00022642"/>
    </source>
</evidence>
<dbReference type="SUPFAM" id="SSF52374">
    <property type="entry name" value="Nucleotidylyl transferase"/>
    <property type="match status" value="1"/>
</dbReference>
<evidence type="ECO:0000256" key="8">
    <source>
        <dbReference type="ARBA" id="ARBA00049001"/>
    </source>
</evidence>
<evidence type="ECO:0000256" key="7">
    <source>
        <dbReference type="ARBA" id="ARBA00023027"/>
    </source>
</evidence>
<keyword evidence="6" id="KW-0067">ATP-binding</keyword>
<dbReference type="Proteomes" id="UP001360560">
    <property type="component" value="Unassembled WGS sequence"/>
</dbReference>
<dbReference type="GO" id="GO:0005737">
    <property type="term" value="C:cytoplasm"/>
    <property type="evidence" value="ECO:0007669"/>
    <property type="project" value="TreeGrafter"/>
</dbReference>